<dbReference type="InterPro" id="IPR036927">
    <property type="entry name" value="Cyt_c_oxase-like_su1_sf"/>
</dbReference>
<evidence type="ECO:0000256" key="1">
    <source>
        <dbReference type="ARBA" id="ARBA00004141"/>
    </source>
</evidence>
<feature type="transmembrane region" description="Helical" evidence="7">
    <location>
        <begin position="312"/>
        <end position="336"/>
    </location>
</feature>
<feature type="transmembrane region" description="Helical" evidence="7">
    <location>
        <begin position="213"/>
        <end position="231"/>
    </location>
</feature>
<dbReference type="InterPro" id="IPR023616">
    <property type="entry name" value="Cyt_c_oxase-like_su1_dom"/>
</dbReference>
<feature type="transmembrane region" description="Helical" evidence="7">
    <location>
        <begin position="392"/>
        <end position="413"/>
    </location>
</feature>
<feature type="domain" description="Cytochrome oxidase subunit I profile" evidence="8">
    <location>
        <begin position="29"/>
        <end position="637"/>
    </location>
</feature>
<keyword evidence="2 6" id="KW-0679">Respiratory chain</keyword>
<keyword evidence="4 7" id="KW-1133">Transmembrane helix</keyword>
<keyword evidence="6" id="KW-0479">Metal-binding</keyword>
<dbReference type="InterPro" id="IPR023615">
    <property type="entry name" value="Cyt_c_Oxase_su1_BS"/>
</dbReference>
<protein>
    <submittedName>
        <fullName evidence="9">Cytochrome c oxidase polypeptide I+III</fullName>
        <ecNumber evidence="9">1.9.3.1</ecNumber>
    </submittedName>
</protein>
<feature type="transmembrane region" description="Helical" evidence="7">
    <location>
        <begin position="177"/>
        <end position="201"/>
    </location>
</feature>
<proteinExistence type="inferred from homology"/>
<dbReference type="GO" id="GO:0016491">
    <property type="term" value="F:oxidoreductase activity"/>
    <property type="evidence" value="ECO:0007669"/>
    <property type="project" value="UniProtKB-KW"/>
</dbReference>
<gene>
    <name evidence="9" type="primary">caaA_2</name>
    <name evidence="9" type="ORF">KS4_31240</name>
</gene>
<dbReference type="SUPFAM" id="SSF81442">
    <property type="entry name" value="Cytochrome c oxidase subunit I-like"/>
    <property type="match status" value="2"/>
</dbReference>
<accession>A0A517YXX0</accession>
<dbReference type="EMBL" id="CP036425">
    <property type="protein sequence ID" value="QDU35047.1"/>
    <property type="molecule type" value="Genomic_DNA"/>
</dbReference>
<dbReference type="Pfam" id="PF00115">
    <property type="entry name" value="COX1"/>
    <property type="match status" value="1"/>
</dbReference>
<feature type="transmembrane region" description="Helical" evidence="7">
    <location>
        <begin position="502"/>
        <end position="522"/>
    </location>
</feature>
<dbReference type="AlphaFoldDB" id="A0A517YXX0"/>
<dbReference type="KEGG" id="pcor:KS4_31240"/>
<feature type="transmembrane region" description="Helical" evidence="7">
    <location>
        <begin position="425"/>
        <end position="443"/>
    </location>
</feature>
<feature type="transmembrane region" description="Helical" evidence="7">
    <location>
        <begin position="356"/>
        <end position="380"/>
    </location>
</feature>
<sequence>MSATKPTQQTDIFGNHVEEKDVDNYLTHQKGLMSWLFTLDHKRIGILYMIAVLTFFLVGGIFAIVLRVMLALPIADAGNQMGMEMNDTRAIVHSQNATVPDEALNLIFNPGQRTPEELQTDVEAVLTDTAAKNPNANVPIVDYAQLNEARTAAAGNYATKLNNHNTLYNQSFTLHGAVMVFLFIIPAIPAIIGNFVLPLMLGAKDVAFPRLNLASWYCYMGGAIFFIWVLGKGIMNYIVPTLERVWGGGGLDTGWTFYTPYSTETNTAVVAATGGAFILGFSSILTAVNFIASIHMLRPKNMTWFRMPLMLWALYATAVIQILATPVLAITLLLLIAERVLHVGIFDPALGGDPILYQHFFWFYSHPAVYIMILPAMGIVSEVISVFSRKHIFGYAFIACSSMAIAILGFLVWGHHMFTSGQSELLNAVFSIITMLVAIPSAIKVFNWLTTMYNGSIRLDSPMLYALGFIWLFTIGGLTGIYCATLAVNIHIHDTYFIVAHFHYVMVGSTLFAFLAGMHYWWPKMFGKMYSERWAQIGWFLVFVGFNVTFFIQFIMGALGMPRRYATYIDKYQIYHHISTGGSLILTVGLFLVLFVWIHSLLRGKQAPANPWGANSLEWHTVSPPPHANFDHAPPATDPYDYSHWRWKPEIEGYILDEASEPEERQAMAHNDS</sequence>
<dbReference type="OrthoDB" id="9759913at2"/>
<keyword evidence="6" id="KW-0408">Iron</keyword>
<dbReference type="GO" id="GO:0016020">
    <property type="term" value="C:membrane"/>
    <property type="evidence" value="ECO:0007669"/>
    <property type="project" value="UniProtKB-SubCell"/>
</dbReference>
<dbReference type="Proteomes" id="UP000317369">
    <property type="component" value="Chromosome"/>
</dbReference>
<reference evidence="9 10" key="1">
    <citation type="submission" date="2019-02" db="EMBL/GenBank/DDBJ databases">
        <title>Deep-cultivation of Planctomycetes and their phenomic and genomic characterization uncovers novel biology.</title>
        <authorList>
            <person name="Wiegand S."/>
            <person name="Jogler M."/>
            <person name="Boedeker C."/>
            <person name="Pinto D."/>
            <person name="Vollmers J."/>
            <person name="Rivas-Marin E."/>
            <person name="Kohn T."/>
            <person name="Peeters S.H."/>
            <person name="Heuer A."/>
            <person name="Rast P."/>
            <person name="Oberbeckmann S."/>
            <person name="Bunk B."/>
            <person name="Jeske O."/>
            <person name="Meyerdierks A."/>
            <person name="Storesund J.E."/>
            <person name="Kallscheuer N."/>
            <person name="Luecker S."/>
            <person name="Lage O.M."/>
            <person name="Pohl T."/>
            <person name="Merkel B.J."/>
            <person name="Hornburger P."/>
            <person name="Mueller R.-W."/>
            <person name="Bruemmer F."/>
            <person name="Labrenz M."/>
            <person name="Spormann A.M."/>
            <person name="Op den Camp H."/>
            <person name="Overmann J."/>
            <person name="Amann R."/>
            <person name="Jetten M.S.M."/>
            <person name="Mascher T."/>
            <person name="Medema M.H."/>
            <person name="Devos D.P."/>
            <person name="Kaster A.-K."/>
            <person name="Ovreas L."/>
            <person name="Rohde M."/>
            <person name="Galperin M.Y."/>
            <person name="Jogler C."/>
        </authorList>
    </citation>
    <scope>NUCLEOTIDE SEQUENCE [LARGE SCALE GENOMIC DNA]</scope>
    <source>
        <strain evidence="9 10">KS4</strain>
    </source>
</reference>
<dbReference type="PANTHER" id="PTHR10422">
    <property type="entry name" value="CYTOCHROME C OXIDASE SUBUNIT 1"/>
    <property type="match status" value="1"/>
</dbReference>
<dbReference type="InterPro" id="IPR000883">
    <property type="entry name" value="Cyt_C_Oxase_1"/>
</dbReference>
<evidence type="ECO:0000313" key="10">
    <source>
        <dbReference type="Proteomes" id="UP000317369"/>
    </source>
</evidence>
<dbReference type="GO" id="GO:0015990">
    <property type="term" value="P:electron transport coupled proton transport"/>
    <property type="evidence" value="ECO:0007669"/>
    <property type="project" value="TreeGrafter"/>
</dbReference>
<evidence type="ECO:0000256" key="4">
    <source>
        <dbReference type="ARBA" id="ARBA00022989"/>
    </source>
</evidence>
<keyword evidence="3 6" id="KW-0812">Transmembrane</keyword>
<evidence type="ECO:0000256" key="7">
    <source>
        <dbReference type="SAM" id="Phobius"/>
    </source>
</evidence>
<feature type="transmembrane region" description="Helical" evidence="7">
    <location>
        <begin position="464"/>
        <end position="490"/>
    </location>
</feature>
<dbReference type="PANTHER" id="PTHR10422:SF18">
    <property type="entry name" value="CYTOCHROME C OXIDASE SUBUNIT 1"/>
    <property type="match status" value="1"/>
</dbReference>
<name>A0A517YXX0_9BACT</name>
<feature type="transmembrane region" description="Helical" evidence="7">
    <location>
        <begin position="268"/>
        <end position="291"/>
    </location>
</feature>
<dbReference type="PRINTS" id="PR01165">
    <property type="entry name" value="CYCOXIDASEI"/>
</dbReference>
<dbReference type="Gene3D" id="1.20.210.10">
    <property type="entry name" value="Cytochrome c oxidase-like, subunit I domain"/>
    <property type="match status" value="1"/>
</dbReference>
<keyword evidence="9" id="KW-0560">Oxidoreductase</keyword>
<dbReference type="PROSITE" id="PS50855">
    <property type="entry name" value="COX1"/>
    <property type="match status" value="1"/>
</dbReference>
<keyword evidence="5 7" id="KW-0472">Membrane</keyword>
<keyword evidence="6" id="KW-0349">Heme</keyword>
<feature type="transmembrane region" description="Helical" evidence="7">
    <location>
        <begin position="534"/>
        <end position="554"/>
    </location>
</feature>
<feature type="transmembrane region" description="Helical" evidence="7">
    <location>
        <begin position="574"/>
        <end position="598"/>
    </location>
</feature>
<comment type="subcellular location">
    <subcellularLocation>
        <location evidence="1">Membrane</location>
        <topology evidence="1">Multi-pass membrane protein</topology>
    </subcellularLocation>
</comment>
<dbReference type="PROSITE" id="PS00077">
    <property type="entry name" value="COX1_CUB"/>
    <property type="match status" value="1"/>
</dbReference>
<evidence type="ECO:0000313" key="9">
    <source>
        <dbReference type="EMBL" id="QDU35047.1"/>
    </source>
</evidence>
<dbReference type="GO" id="GO:0020037">
    <property type="term" value="F:heme binding"/>
    <property type="evidence" value="ECO:0007669"/>
    <property type="project" value="InterPro"/>
</dbReference>
<evidence type="ECO:0000259" key="8">
    <source>
        <dbReference type="PROSITE" id="PS50855"/>
    </source>
</evidence>
<organism evidence="9 10">
    <name type="scientific">Poriferisphaera corsica</name>
    <dbReference type="NCBI Taxonomy" id="2528020"/>
    <lineage>
        <taxon>Bacteria</taxon>
        <taxon>Pseudomonadati</taxon>
        <taxon>Planctomycetota</taxon>
        <taxon>Phycisphaerae</taxon>
        <taxon>Phycisphaerales</taxon>
        <taxon>Phycisphaeraceae</taxon>
        <taxon>Poriferisphaera</taxon>
    </lineage>
</organism>
<keyword evidence="6" id="KW-0249">Electron transport</keyword>
<evidence type="ECO:0000256" key="5">
    <source>
        <dbReference type="ARBA" id="ARBA00023136"/>
    </source>
</evidence>
<dbReference type="GO" id="GO:0009060">
    <property type="term" value="P:aerobic respiration"/>
    <property type="evidence" value="ECO:0007669"/>
    <property type="project" value="InterPro"/>
</dbReference>
<keyword evidence="6" id="KW-0813">Transport</keyword>
<comment type="similarity">
    <text evidence="6">Belongs to the heme-copper respiratory oxidase family.</text>
</comment>
<dbReference type="EC" id="1.9.3.1" evidence="9"/>
<evidence type="ECO:0000256" key="2">
    <source>
        <dbReference type="ARBA" id="ARBA00022660"/>
    </source>
</evidence>
<feature type="transmembrane region" description="Helical" evidence="7">
    <location>
        <begin position="46"/>
        <end position="75"/>
    </location>
</feature>
<evidence type="ECO:0000256" key="6">
    <source>
        <dbReference type="RuleBase" id="RU000370"/>
    </source>
</evidence>
<dbReference type="GO" id="GO:0022904">
    <property type="term" value="P:respiratory electron transport chain"/>
    <property type="evidence" value="ECO:0007669"/>
    <property type="project" value="TreeGrafter"/>
</dbReference>
<evidence type="ECO:0000256" key="3">
    <source>
        <dbReference type="ARBA" id="ARBA00022692"/>
    </source>
</evidence>
<keyword evidence="10" id="KW-1185">Reference proteome</keyword>
<dbReference type="GO" id="GO:0004129">
    <property type="term" value="F:cytochrome-c oxidase activity"/>
    <property type="evidence" value="ECO:0007669"/>
    <property type="project" value="InterPro"/>
</dbReference>